<dbReference type="PROSITE" id="PS00141">
    <property type="entry name" value="ASP_PROTEASE"/>
    <property type="match status" value="1"/>
</dbReference>
<reference evidence="1 2" key="1">
    <citation type="journal article" date="2019" name="Sci. Rep.">
        <title>Orb-weaving spider Araneus ventricosus genome elucidates the spidroin gene catalogue.</title>
        <authorList>
            <person name="Kono N."/>
            <person name="Nakamura H."/>
            <person name="Ohtoshi R."/>
            <person name="Moran D.A.P."/>
            <person name="Shinohara A."/>
            <person name="Yoshida Y."/>
            <person name="Fujiwara M."/>
            <person name="Mori M."/>
            <person name="Tomita M."/>
            <person name="Arakawa K."/>
        </authorList>
    </citation>
    <scope>NUCLEOTIDE SEQUENCE [LARGE SCALE GENOMIC DNA]</scope>
</reference>
<dbReference type="InterPro" id="IPR001969">
    <property type="entry name" value="Aspartic_peptidase_AS"/>
</dbReference>
<accession>A0A4Y2JS39</accession>
<dbReference type="Gene3D" id="2.40.70.10">
    <property type="entry name" value="Acid Proteases"/>
    <property type="match status" value="1"/>
</dbReference>
<comment type="caution">
    <text evidence="1">The sequence shown here is derived from an EMBL/GenBank/DDBJ whole genome shotgun (WGS) entry which is preliminary data.</text>
</comment>
<sequence>MTDIVGSNSSQTYTGQFDPCVFSHSSLPIIDVLINNVKMKALLDTGATMNILSLSVFNKIRDFLVVNGSPVELKTITGLTIYSDTVICVNMNINDICLKTQFVVAGTDLSPTFDLILKTSSSVLILSSTVKIQFLEMMWYL</sequence>
<dbReference type="AlphaFoldDB" id="A0A4Y2JS39"/>
<dbReference type="InterPro" id="IPR021109">
    <property type="entry name" value="Peptidase_aspartic_dom_sf"/>
</dbReference>
<evidence type="ECO:0000313" key="1">
    <source>
        <dbReference type="EMBL" id="GBM93231.1"/>
    </source>
</evidence>
<dbReference type="CDD" id="cd00303">
    <property type="entry name" value="retropepsin_like"/>
    <property type="match status" value="1"/>
</dbReference>
<dbReference type="SUPFAM" id="SSF50630">
    <property type="entry name" value="Acid proteases"/>
    <property type="match status" value="1"/>
</dbReference>
<protein>
    <recommendedName>
        <fullName evidence="3">Peptidase A2 domain-containing protein</fullName>
    </recommendedName>
</protein>
<organism evidence="1 2">
    <name type="scientific">Araneus ventricosus</name>
    <name type="common">Orbweaver spider</name>
    <name type="synonym">Epeira ventricosa</name>
    <dbReference type="NCBI Taxonomy" id="182803"/>
    <lineage>
        <taxon>Eukaryota</taxon>
        <taxon>Metazoa</taxon>
        <taxon>Ecdysozoa</taxon>
        <taxon>Arthropoda</taxon>
        <taxon>Chelicerata</taxon>
        <taxon>Arachnida</taxon>
        <taxon>Araneae</taxon>
        <taxon>Araneomorphae</taxon>
        <taxon>Entelegynae</taxon>
        <taxon>Araneoidea</taxon>
        <taxon>Araneidae</taxon>
        <taxon>Araneus</taxon>
    </lineage>
</organism>
<dbReference type="GO" id="GO:0006508">
    <property type="term" value="P:proteolysis"/>
    <property type="evidence" value="ECO:0007669"/>
    <property type="project" value="InterPro"/>
</dbReference>
<name>A0A4Y2JS39_ARAVE</name>
<evidence type="ECO:0000313" key="2">
    <source>
        <dbReference type="Proteomes" id="UP000499080"/>
    </source>
</evidence>
<dbReference type="OrthoDB" id="6473576at2759"/>
<dbReference type="GO" id="GO:0004190">
    <property type="term" value="F:aspartic-type endopeptidase activity"/>
    <property type="evidence" value="ECO:0007669"/>
    <property type="project" value="InterPro"/>
</dbReference>
<evidence type="ECO:0008006" key="3">
    <source>
        <dbReference type="Google" id="ProtNLM"/>
    </source>
</evidence>
<gene>
    <name evidence="1" type="ORF">AVEN_143172_1</name>
</gene>
<dbReference type="EMBL" id="BGPR01003859">
    <property type="protein sequence ID" value="GBM93231.1"/>
    <property type="molecule type" value="Genomic_DNA"/>
</dbReference>
<keyword evidence="2" id="KW-1185">Reference proteome</keyword>
<dbReference type="Proteomes" id="UP000499080">
    <property type="component" value="Unassembled WGS sequence"/>
</dbReference>
<proteinExistence type="predicted"/>
<dbReference type="Pfam" id="PF13975">
    <property type="entry name" value="gag-asp_proteas"/>
    <property type="match status" value="1"/>
</dbReference>